<feature type="compositionally biased region" description="Basic residues" evidence="1">
    <location>
        <begin position="288"/>
        <end position="297"/>
    </location>
</feature>
<dbReference type="EMBL" id="BNDW01000108">
    <property type="protein sequence ID" value="GHI26940.1"/>
    <property type="molecule type" value="Genomic_DNA"/>
</dbReference>
<dbReference type="RefSeq" id="WP_226652831.1">
    <property type="nucleotide sequence ID" value="NZ_BNDW01000108.1"/>
</dbReference>
<organism evidence="3 4">
    <name type="scientific">Streptomyces hydrogenans</name>
    <dbReference type="NCBI Taxonomy" id="1873719"/>
    <lineage>
        <taxon>Bacteria</taxon>
        <taxon>Bacillati</taxon>
        <taxon>Actinomycetota</taxon>
        <taxon>Actinomycetes</taxon>
        <taxon>Kitasatosporales</taxon>
        <taxon>Streptomycetaceae</taxon>
        <taxon>Streptomyces</taxon>
    </lineage>
</organism>
<gene>
    <name evidence="3" type="ORF">Shyd_83110</name>
</gene>
<feature type="domain" description="RNA polymerase sigma-70 region 2" evidence="2">
    <location>
        <begin position="30"/>
        <end position="96"/>
    </location>
</feature>
<evidence type="ECO:0000256" key="1">
    <source>
        <dbReference type="SAM" id="MobiDB-lite"/>
    </source>
</evidence>
<dbReference type="Pfam" id="PF04542">
    <property type="entry name" value="Sigma70_r2"/>
    <property type="match status" value="1"/>
</dbReference>
<dbReference type="SUPFAM" id="SSF88946">
    <property type="entry name" value="Sigma2 domain of RNA polymerase sigma factors"/>
    <property type="match status" value="1"/>
</dbReference>
<evidence type="ECO:0000313" key="4">
    <source>
        <dbReference type="Proteomes" id="UP001052739"/>
    </source>
</evidence>
<protein>
    <recommendedName>
        <fullName evidence="2">RNA polymerase sigma-70 region 2 domain-containing protein</fullName>
    </recommendedName>
</protein>
<feature type="region of interest" description="Disordered" evidence="1">
    <location>
        <begin position="150"/>
        <end position="174"/>
    </location>
</feature>
<dbReference type="InterPro" id="IPR007627">
    <property type="entry name" value="RNA_pol_sigma70_r2"/>
</dbReference>
<name>A0ABQ3PPJ1_9ACTN</name>
<feature type="region of interest" description="Disordered" evidence="1">
    <location>
        <begin position="222"/>
        <end position="304"/>
    </location>
</feature>
<comment type="caution">
    <text evidence="3">The sequence shown here is derived from an EMBL/GenBank/DDBJ whole genome shotgun (WGS) entry which is preliminary data.</text>
</comment>
<keyword evidence="4" id="KW-1185">Reference proteome</keyword>
<dbReference type="Proteomes" id="UP001052739">
    <property type="component" value="Unassembled WGS sequence"/>
</dbReference>
<proteinExistence type="predicted"/>
<dbReference type="Gene3D" id="1.10.1740.10">
    <property type="match status" value="1"/>
</dbReference>
<sequence>MNDTFGQGADVFEPDPERPLFDKEFEDFLRKHKDNFYRTAVARLVDPYDADEALGDACLVMYQRWEKIQSHPKPVYLALRILKHKITDFHRARARRADREEAVAHPPELRILQEMGEQHRLSQALEKLRKVSPQQADCWEMYKVLGRERDRRGARHHHRRSENGGFPRAGQAQTAARVGFGEEGRQLMLEHLLARQEQYIREQVEAHDTDDFIDRLAARIGQESRRPARVAQEARSPVRVGYGGSDTVNPQAPDSTAPADPGSVSQVLPPPAGPESGTVRPRGSTRPAKPRRRRRRPAPLVVSDPEASKDAALAYVQLLCDDVLRSHDAAELADFSTTYSEIGARTFACLLYQLDCLDAALYWWRFAAGAGDPLSAHLLAAYHAAAGRGPDARAWRASARLLGFNDTHLPHPTRHGTTAAEGYVEHLPWNKILRSFMGSHHLPEGLGR</sequence>
<evidence type="ECO:0000259" key="2">
    <source>
        <dbReference type="Pfam" id="PF04542"/>
    </source>
</evidence>
<evidence type="ECO:0000313" key="3">
    <source>
        <dbReference type="EMBL" id="GHI26940.1"/>
    </source>
</evidence>
<reference evidence="3" key="1">
    <citation type="submission" date="2024-05" db="EMBL/GenBank/DDBJ databases">
        <title>Whole genome shotgun sequence of Streptomyces hydrogenans NBRC 13475.</title>
        <authorList>
            <person name="Komaki H."/>
            <person name="Tamura T."/>
        </authorList>
    </citation>
    <scope>NUCLEOTIDE SEQUENCE</scope>
    <source>
        <strain evidence="3">NBRC 13475</strain>
    </source>
</reference>
<accession>A0ABQ3PPJ1</accession>
<dbReference type="InterPro" id="IPR013325">
    <property type="entry name" value="RNA_pol_sigma_r2"/>
</dbReference>